<evidence type="ECO:0000259" key="5">
    <source>
        <dbReference type="Pfam" id="PF08314"/>
    </source>
</evidence>
<evidence type="ECO:0000259" key="6">
    <source>
        <dbReference type="Pfam" id="PF15492"/>
    </source>
</evidence>
<dbReference type="GO" id="GO:0006890">
    <property type="term" value="P:retrograde vesicle-mediated transport, Golgi to endoplasmic reticulum"/>
    <property type="evidence" value="ECO:0007669"/>
    <property type="project" value="InterPro"/>
</dbReference>
<organism evidence="7 8">
    <name type="scientific">Gonapodya prolifera (strain JEL478)</name>
    <name type="common">Monoblepharis prolifera</name>
    <dbReference type="NCBI Taxonomy" id="1344416"/>
    <lineage>
        <taxon>Eukaryota</taxon>
        <taxon>Fungi</taxon>
        <taxon>Fungi incertae sedis</taxon>
        <taxon>Chytridiomycota</taxon>
        <taxon>Chytridiomycota incertae sedis</taxon>
        <taxon>Monoblepharidomycetes</taxon>
        <taxon>Monoblepharidales</taxon>
        <taxon>Gonapodyaceae</taxon>
        <taxon>Gonapodya</taxon>
    </lineage>
</organism>
<dbReference type="InterPro" id="IPR015943">
    <property type="entry name" value="WD40/YVTN_repeat-like_dom_sf"/>
</dbReference>
<evidence type="ECO:0000313" key="7">
    <source>
        <dbReference type="EMBL" id="KXS12075.1"/>
    </source>
</evidence>
<keyword evidence="3" id="KW-0256">Endoplasmic reticulum</keyword>
<dbReference type="STRING" id="1344416.A0A139A6K4"/>
<reference evidence="7 8" key="1">
    <citation type="journal article" date="2015" name="Genome Biol. Evol.">
        <title>Phylogenomic analyses indicate that early fungi evolved digesting cell walls of algal ancestors of land plants.</title>
        <authorList>
            <person name="Chang Y."/>
            <person name="Wang S."/>
            <person name="Sekimoto S."/>
            <person name="Aerts A.L."/>
            <person name="Choi C."/>
            <person name="Clum A."/>
            <person name="LaButti K.M."/>
            <person name="Lindquist E.A."/>
            <person name="Yee Ngan C."/>
            <person name="Ohm R.A."/>
            <person name="Salamov A.A."/>
            <person name="Grigoriev I.V."/>
            <person name="Spatafora J.W."/>
            <person name="Berbee M.L."/>
        </authorList>
    </citation>
    <scope>NUCLEOTIDE SEQUENCE [LARGE SCALE GENOMIC DNA]</scope>
    <source>
        <strain evidence="7 8">JEL478</strain>
    </source>
</reference>
<accession>A0A139A6K4</accession>
<feature type="domain" description="Neuroblastoma-amplified sequence N-terminal" evidence="6">
    <location>
        <begin position="101"/>
        <end position="416"/>
    </location>
</feature>
<dbReference type="EMBL" id="KQ965791">
    <property type="protein sequence ID" value="KXS12075.1"/>
    <property type="molecule type" value="Genomic_DNA"/>
</dbReference>
<keyword evidence="2" id="KW-0813">Transport</keyword>
<dbReference type="SUPFAM" id="SSF50969">
    <property type="entry name" value="YVTN repeat-like/Quinoprotein amine dehydrogenase"/>
    <property type="match status" value="1"/>
</dbReference>
<evidence type="ECO:0000256" key="2">
    <source>
        <dbReference type="ARBA" id="ARBA00022448"/>
    </source>
</evidence>
<dbReference type="InterPro" id="IPR013244">
    <property type="entry name" value="Sec39_domain"/>
</dbReference>
<dbReference type="PANTHER" id="PTHR15922">
    <property type="entry name" value="NEUROBLASTOMA-AMPLIFIED SEQUENCE"/>
    <property type="match status" value="1"/>
</dbReference>
<proteinExistence type="predicted"/>
<dbReference type="Gene3D" id="2.130.10.10">
    <property type="entry name" value="YVTN repeat-like/Quinoprotein amine dehydrogenase"/>
    <property type="match status" value="1"/>
</dbReference>
<keyword evidence="4" id="KW-0653">Protein transport</keyword>
<evidence type="ECO:0000256" key="3">
    <source>
        <dbReference type="ARBA" id="ARBA00022824"/>
    </source>
</evidence>
<feature type="domain" description="Sec39" evidence="5">
    <location>
        <begin position="1098"/>
        <end position="1368"/>
    </location>
</feature>
<gene>
    <name evidence="7" type="ORF">M427DRAFT_46518</name>
</gene>
<dbReference type="Pfam" id="PF15492">
    <property type="entry name" value="Nbas_N"/>
    <property type="match status" value="1"/>
</dbReference>
<dbReference type="PANTHER" id="PTHR15922:SF2">
    <property type="entry name" value="NBAS SUBUNIT OF NRZ TETHERING COMPLEX"/>
    <property type="match status" value="1"/>
</dbReference>
<dbReference type="OrthoDB" id="27490at2759"/>
<dbReference type="GO" id="GO:0070939">
    <property type="term" value="C:Dsl1/NZR complex"/>
    <property type="evidence" value="ECO:0007669"/>
    <property type="project" value="TreeGrafter"/>
</dbReference>
<dbReference type="Pfam" id="PF08314">
    <property type="entry name" value="Sec39"/>
    <property type="match status" value="2"/>
</dbReference>
<dbReference type="InterPro" id="IPR011044">
    <property type="entry name" value="Quino_amine_DH_bsu"/>
</dbReference>
<dbReference type="GO" id="GO:0000149">
    <property type="term" value="F:SNARE binding"/>
    <property type="evidence" value="ECO:0007669"/>
    <property type="project" value="TreeGrafter"/>
</dbReference>
<evidence type="ECO:0000256" key="4">
    <source>
        <dbReference type="ARBA" id="ARBA00022927"/>
    </source>
</evidence>
<name>A0A139A6K4_GONPJ</name>
<feature type="domain" description="Sec39" evidence="5">
    <location>
        <begin position="740"/>
        <end position="939"/>
    </location>
</feature>
<evidence type="ECO:0000313" key="8">
    <source>
        <dbReference type="Proteomes" id="UP000070544"/>
    </source>
</evidence>
<evidence type="ECO:0000256" key="1">
    <source>
        <dbReference type="ARBA" id="ARBA00004240"/>
    </source>
</evidence>
<dbReference type="InterPro" id="IPR029145">
    <property type="entry name" value="NBAS_N"/>
</dbReference>
<dbReference type="GO" id="GO:0015031">
    <property type="term" value="P:protein transport"/>
    <property type="evidence" value="ECO:0007669"/>
    <property type="project" value="UniProtKB-KW"/>
</dbReference>
<dbReference type="Proteomes" id="UP000070544">
    <property type="component" value="Unassembled WGS sequence"/>
</dbReference>
<protein>
    <submittedName>
        <fullName evidence="7">Uncharacterized protein</fullName>
    </submittedName>
</protein>
<keyword evidence="8" id="KW-1185">Reference proteome</keyword>
<comment type="subcellular location">
    <subcellularLocation>
        <location evidence="1">Endoplasmic reticulum</location>
    </subcellularLocation>
</comment>
<dbReference type="SUPFAM" id="SSF50978">
    <property type="entry name" value="WD40 repeat-like"/>
    <property type="match status" value="1"/>
</dbReference>
<dbReference type="InterPro" id="IPR036322">
    <property type="entry name" value="WD40_repeat_dom_sf"/>
</dbReference>
<sequence length="2289" mass="258031">MEASAPNDGKVLKPGLGILLPSAADGIFFEFRNLVNWQPGDEEDRRAKALGETETHFGAEAPSYIDAPIDASRTNEYVFLVSSSLPPRIIRLLCQLRDMPWHLASSSDEKSLAVLGYNSLDVLEWAANGVTRTTIHLPWNEKIRILNAWRKITWSQDGRLLAVAGADGRVDVFSRGGLHICCIEGEAPKGSVEGFTVINPVCFLGFTNDAILHHRHKQAQTSEQTWTHELLVLGYDAVIHSYLIDFEAVYQRHTVSFPVIVSQNDLRANAHRVLRWQHTYKFNLYTYVLGATLDFERKCLLLSGCRSARRGHDGEMSVWNLSAEAPYYQSEEKDGADTTRKRNSAGVFLSLSELRDMFSPKPPIARIGQRLRAISHMFSISPSGQNLISVNLQGEIVIWTFSTGKWTQSIKLGSKDVEQATSADDKVKEPAAIHHSKESSTYYADPWTDDEVDDIPSNESSKETRTKLDQIVGATWWSERVLAVSLSSGKTVLFDYFNKKSVLNNVDIHGNELGAFLDCKEVSSLAVFPQKRLCVLQVERGSDSEEARRNKAMSNLTFKLQDVSSLTCEDVVKRHIATGDYEAALSFCASNNGDTDFVYKARWQDKVDGDLDLNHISGLLGAIQDDLWVLEQTASTILQTKESQMVMLSYGITRSDRVLGSMTQMTPKELSDMVLNPQRGIEGSIIAGKLALRLEIVIQLRLLETFSIIMESTEERNQSSKHQPFQSLFRSFRMTPILAHACFYAACGSLSLLQTMLERHSHELNQFREALVAMIPESIDPFEYLHFLPCNEIGPGDWNLEFNIEDIVLKEPLHSCLKQISQPDRWIHISEQKLQNMNIVISKFSKEQSIHENNKLRWYLNRAVSIEAKTGMLDYALKLLESDSEWDMEAKHLINILKDDLSLLSSIASLSNGVGKALNLQSLSKLGVLDVLALLVQSTPDILPDKEDPASTGIESLNSIEDTVAASIVSYMKSLHQKWIFQSSIQGKFPIFPMQILSEEASEILIHFLCDQLPKNKMSIVVQIFLRCQLEDPSLLPMVFANKEPFGAALLRACSMASILDEEILKNIAHVIENWMEYSYPSFTSSEELLKAFGMADVHSNTVTEQMTLLGNHVEVARFLLQIGINIPLSNLSQISGDRREQNQLLFRIINMNVEVSTSNVPEKKSFLLDIFKMKHEYNFLDLVREEEILTHFISACFSAGNFSQLRETLESNYLEFYGIDQGVVETQALNHARDYIDNATSTDITVGGLFMAKQCLQVVPQCTSITQEMNLIEAIHELGLYYAAFSSDYHLLPIEVRLATNRVAFVDKVIMSERAIYHNPEKVINLTKKLGYDGIGAEASIWAKLVNASLIHNELQSASALVVKLIDLTSALVHSSGQITLDYEPAKKEVISACQNYGTDDRISDFVTSVNLAKSNSNNNTLIEEVDLHSLIQKLSFALVQPNSQSADISQLLADYSNLEESLDVAQPRLLLIHHFWAASSDSKTHSVMQTPHYSYGAAKESRFSHQPHDQNSNSVQRSLFSSMLKKNFQLLGIEKDIKALAYVAKDDMLSGIPLVLESVKLSKELVIYILAIYTLTQSKILSQTLKFSLGDLEDFHSFLRLYPEESSLHTQKYRSLINTILDAHQGTMLQLKDALELANNFGFKQVEVILPHLEWLLVTPRGFSAYDDWLRPLQDLLKSPYDEIILQMNILHVKAIVKGTSKHLSHLNVEISIPKLLEIVYTLGQDSIDDLKCLFEGVLTIEEFHRTLTLLSNVQFVVQFPEEEKKAQSYTKPTYKAISDFLSLNFARNILTESSNGFSLREISELFPFMEPETIVTLMKDIIKHQTSDLQKFEKCLLFMVEASSLKDLTNVHQLEQEALMELEQAYPDFSQLELVIKNMIFEAMDLELVYQTHFLVWKHCSHATHSNHLEYFNQFFANVLSSLIGFPSILNQKSSPPDLDLLKNIIHAVSSKHKVSPEAEWLKALSDTVCFKLLEIAQDSTLAPALRKFIIKLIERVRFYGFYVGIQLCTVTLCAILSSEWDIKVDAHQLDNNEGRFKEFQGVLNERSLSDDNKMLALREYLHVWANDDLDAKKEQVEDASPANILHSNSWLNMLILLADFSRYEILISIGSLEWNTAQVPLKAQHEFLSHLQTSTSKPFQLLGAQLSFLSPQSHVVGSALLSLASLQYPSFISENQLVHIIILARDLEMELTTNPALWTKLQHTLLSNHNEEPSSSVLSPHKFLLRHVIDHLKNCDQLVFAANLASQYMGVGDSLHSGGIAAMSGISIIVRIKRNEMGVWQLYVP</sequence>